<dbReference type="Pfam" id="PF13289">
    <property type="entry name" value="SIR2_2"/>
    <property type="match status" value="1"/>
</dbReference>
<gene>
    <name evidence="1" type="ORF">FKY71_07720</name>
</gene>
<dbReference type="AlphaFoldDB" id="A0A540VS54"/>
<reference evidence="1 2" key="1">
    <citation type="submission" date="2019-06" db="EMBL/GenBank/DDBJ databases">
        <title>Metagenome assembled Genome of Spiribacter salinus SL48-SHIP from the microbial mat of Salt Lake 48 (Novosibirsk region, Russia).</title>
        <authorList>
            <person name="Shipova A."/>
            <person name="Rozanov A.S."/>
            <person name="Bryanskaya A.V."/>
            <person name="Peltek S.E."/>
        </authorList>
    </citation>
    <scope>NUCLEOTIDE SEQUENCE [LARGE SCALE GENOMIC DNA]</scope>
    <source>
        <strain evidence="1">SL48-SHIP-2</strain>
    </source>
</reference>
<name>A0A540VS54_9GAMM</name>
<organism evidence="1 2">
    <name type="scientific">Spiribacter salinus</name>
    <dbReference type="NCBI Taxonomy" id="1335746"/>
    <lineage>
        <taxon>Bacteria</taxon>
        <taxon>Pseudomonadati</taxon>
        <taxon>Pseudomonadota</taxon>
        <taxon>Gammaproteobacteria</taxon>
        <taxon>Chromatiales</taxon>
        <taxon>Ectothiorhodospiraceae</taxon>
        <taxon>Spiribacter</taxon>
    </lineage>
</organism>
<evidence type="ECO:0000313" key="2">
    <source>
        <dbReference type="Proteomes" id="UP000315400"/>
    </source>
</evidence>
<evidence type="ECO:0000313" key="1">
    <source>
        <dbReference type="EMBL" id="TQE99597.1"/>
    </source>
</evidence>
<dbReference type="InterPro" id="IPR029035">
    <property type="entry name" value="DHS-like_NAD/FAD-binding_dom"/>
</dbReference>
<dbReference type="Gene3D" id="3.40.50.1220">
    <property type="entry name" value="TPP-binding domain"/>
    <property type="match status" value="1"/>
</dbReference>
<dbReference type="EMBL" id="VIFK01000050">
    <property type="protein sequence ID" value="TQE99597.1"/>
    <property type="molecule type" value="Genomic_DNA"/>
</dbReference>
<sequence>MTQQDLTGMYCARPENFAWFIGAGASRTAGLPTAWDVLWDLKRRYYCQEENQEISRQDVQQQAVRARIQEFMDSRGFPPEHSENEYSLYFNKIFGADKERQRRYLHKLLSEENLSLSIGHRILGALLASGHCRAAFTTNFDSVIERAFAEVSGRSLSAYHLEGSQAAIQALNNEEYPIYCKLHGDFRYDSLKNLSEDLKNQNADLAKCLVNAGNRFGFVVAGYSGRDKSIMDLFYQVLDSPNPFPHGFYWTGLKGSSIPPAVDALLDHARERGVDARYIPIETFDTLLSRIWRNIDDKPSEFGAKVHRTHLSAVDIPMPSPGKKRPILRLNALPVVELPQQCLKLTFAQPKTWDDVKQAQDTAQGRVFIAKTDAVYCWGNQSRIQQVFADDPPASAPADLPANIGDSESLALRGFMERALCAALTRDKPLLTRHKQASFVVANAHASDLSQLEELKSVTQRLSGTVPGVTAPVTDMHPEPTRVTWAEATRVALDFKNGVAWLVIDPDIWIWPPRARSVAAAFMNDRRRDRLNQKYNELIDAWAHLLLGTTSRDTEVTVSAFEGPGGPANPSFRLRTRTAYSGMRDS</sequence>
<protein>
    <submittedName>
        <fullName evidence="1">SIR2 family protein</fullName>
    </submittedName>
</protein>
<dbReference type="Proteomes" id="UP000315400">
    <property type="component" value="Unassembled WGS sequence"/>
</dbReference>
<proteinExistence type="predicted"/>
<dbReference type="SUPFAM" id="SSF52467">
    <property type="entry name" value="DHS-like NAD/FAD-binding domain"/>
    <property type="match status" value="1"/>
</dbReference>
<accession>A0A540VS54</accession>
<comment type="caution">
    <text evidence="1">The sequence shown here is derived from an EMBL/GenBank/DDBJ whole genome shotgun (WGS) entry which is preliminary data.</text>
</comment>